<accession>A0ABQ6HXV4</accession>
<evidence type="ECO:0000313" key="2">
    <source>
        <dbReference type="Proteomes" id="UP001157091"/>
    </source>
</evidence>
<sequence>MKDEHETVPPSGDELLARAASTLRALTDDGWVRAHPRVLERALRVVRPARSVVGRHAHGTFEVAVPVLVTRIREHLDDIGDVRTLKVTCVVDDDDDLDSVRVEVSVAFGSAIAAVAERVRTEVRHVVAAATGVRLDADQVAVDLMVEDVHRPTS</sequence>
<name>A0ABQ6HXV4_9MICO</name>
<dbReference type="Proteomes" id="UP001157091">
    <property type="component" value="Unassembled WGS sequence"/>
</dbReference>
<evidence type="ECO:0008006" key="3">
    <source>
        <dbReference type="Google" id="ProtNLM"/>
    </source>
</evidence>
<keyword evidence="2" id="KW-1185">Reference proteome</keyword>
<organism evidence="1 2">
    <name type="scientific">Luteimicrobium album</name>
    <dbReference type="NCBI Taxonomy" id="1054550"/>
    <lineage>
        <taxon>Bacteria</taxon>
        <taxon>Bacillati</taxon>
        <taxon>Actinomycetota</taxon>
        <taxon>Actinomycetes</taxon>
        <taxon>Micrococcales</taxon>
        <taxon>Luteimicrobium</taxon>
    </lineage>
</organism>
<evidence type="ECO:0000313" key="1">
    <source>
        <dbReference type="EMBL" id="GMA23225.1"/>
    </source>
</evidence>
<protein>
    <recommendedName>
        <fullName evidence="3">Asp23/Gls24 family envelope stress response protein</fullName>
    </recommendedName>
</protein>
<comment type="caution">
    <text evidence="1">The sequence shown here is derived from an EMBL/GenBank/DDBJ whole genome shotgun (WGS) entry which is preliminary data.</text>
</comment>
<gene>
    <name evidence="1" type="ORF">GCM10025864_09840</name>
</gene>
<proteinExistence type="predicted"/>
<dbReference type="EMBL" id="BSUK01000001">
    <property type="protein sequence ID" value="GMA23225.1"/>
    <property type="molecule type" value="Genomic_DNA"/>
</dbReference>
<reference evidence="2" key="1">
    <citation type="journal article" date="2019" name="Int. J. Syst. Evol. Microbiol.">
        <title>The Global Catalogue of Microorganisms (GCM) 10K type strain sequencing project: providing services to taxonomists for standard genome sequencing and annotation.</title>
        <authorList>
            <consortium name="The Broad Institute Genomics Platform"/>
            <consortium name="The Broad Institute Genome Sequencing Center for Infectious Disease"/>
            <person name="Wu L."/>
            <person name="Ma J."/>
        </authorList>
    </citation>
    <scope>NUCLEOTIDE SEQUENCE [LARGE SCALE GENOMIC DNA]</scope>
    <source>
        <strain evidence="2">NBRC 106348</strain>
    </source>
</reference>